<dbReference type="AlphaFoldDB" id="A0A0M2KK28"/>
<protein>
    <submittedName>
        <fullName evidence="1">Uncharacterized protein</fullName>
    </submittedName>
</protein>
<accession>A0A0M2KK28</accession>
<dbReference type="Proteomes" id="UP000033924">
    <property type="component" value="Unassembled WGS sequence"/>
</dbReference>
<dbReference type="EMBL" id="JXNU01000003">
    <property type="protein sequence ID" value="KKF37583.1"/>
    <property type="molecule type" value="Genomic_DNA"/>
</dbReference>
<organism evidence="1 2">
    <name type="scientific">Erwinia tracheiphila</name>
    <dbReference type="NCBI Taxonomy" id="65700"/>
    <lineage>
        <taxon>Bacteria</taxon>
        <taxon>Pseudomonadati</taxon>
        <taxon>Pseudomonadota</taxon>
        <taxon>Gammaproteobacteria</taxon>
        <taxon>Enterobacterales</taxon>
        <taxon>Erwiniaceae</taxon>
        <taxon>Erwinia</taxon>
    </lineage>
</organism>
<evidence type="ECO:0000313" key="1">
    <source>
        <dbReference type="EMBL" id="KKF37583.1"/>
    </source>
</evidence>
<keyword evidence="2" id="KW-1185">Reference proteome</keyword>
<name>A0A0M2KK28_9GAMM</name>
<gene>
    <name evidence="1" type="ORF">SY86_22790</name>
</gene>
<comment type="caution">
    <text evidence="1">The sequence shown here is derived from an EMBL/GenBank/DDBJ whole genome shotgun (WGS) entry which is preliminary data.</text>
</comment>
<dbReference type="PATRIC" id="fig|65700.7.peg.5676"/>
<evidence type="ECO:0000313" key="2">
    <source>
        <dbReference type="Proteomes" id="UP000033924"/>
    </source>
</evidence>
<sequence>MQAPRLISRSHTKPGCQALYRRHKIIKRLKMIICDHNRKTPDCNLLKNAKKPAQSQIYTKNKIRNDEN</sequence>
<reference evidence="1 2" key="1">
    <citation type="submission" date="2015-01" db="EMBL/GenBank/DDBJ databases">
        <title>Erwinia tracheiphila.</title>
        <authorList>
            <person name="Shapiro L.R."/>
        </authorList>
    </citation>
    <scope>NUCLEOTIDE SEQUENCE [LARGE SCALE GENOMIC DNA]</scope>
    <source>
        <strain evidence="1 2">BuffGH</strain>
    </source>
</reference>
<proteinExistence type="predicted"/>